<dbReference type="PANTHER" id="PTHR12277:SF72">
    <property type="entry name" value="BAT5L PROTEIN"/>
    <property type="match status" value="1"/>
</dbReference>
<protein>
    <submittedName>
        <fullName evidence="3">Uncharacterized protein</fullName>
    </submittedName>
</protein>
<dbReference type="EMBL" id="OU900098">
    <property type="protein sequence ID" value="CAG9862159.1"/>
    <property type="molecule type" value="Genomic_DNA"/>
</dbReference>
<dbReference type="GO" id="GO:0012505">
    <property type="term" value="C:endomembrane system"/>
    <property type="evidence" value="ECO:0007669"/>
    <property type="project" value="TreeGrafter"/>
</dbReference>
<dbReference type="Gene3D" id="3.40.50.1820">
    <property type="entry name" value="alpha/beta hydrolase"/>
    <property type="match status" value="1"/>
</dbReference>
<proteinExistence type="predicted"/>
<reference evidence="3" key="1">
    <citation type="submission" date="2022-01" db="EMBL/GenBank/DDBJ databases">
        <authorList>
            <person name="King R."/>
        </authorList>
    </citation>
    <scope>NUCLEOTIDE SEQUENCE</scope>
</reference>
<dbReference type="InterPro" id="IPR000073">
    <property type="entry name" value="AB_hydrolase_1"/>
</dbReference>
<dbReference type="InterPro" id="IPR054518">
    <property type="entry name" value="ABHD16_N"/>
</dbReference>
<feature type="domain" description="AB hydrolase-1" evidence="1">
    <location>
        <begin position="250"/>
        <end position="365"/>
    </location>
</feature>
<gene>
    <name evidence="3" type="ORF">PHYEVI_LOCUS8481</name>
</gene>
<evidence type="ECO:0000259" key="2">
    <source>
        <dbReference type="Pfam" id="PF22990"/>
    </source>
</evidence>
<accession>A0A9N9XS22</accession>
<dbReference type="GO" id="GO:0052651">
    <property type="term" value="P:monoacylglycerol catabolic process"/>
    <property type="evidence" value="ECO:0007669"/>
    <property type="project" value="TreeGrafter"/>
</dbReference>
<dbReference type="Proteomes" id="UP001153712">
    <property type="component" value="Chromosome 5"/>
</dbReference>
<dbReference type="GO" id="GO:0006660">
    <property type="term" value="P:phosphatidylserine catabolic process"/>
    <property type="evidence" value="ECO:0007669"/>
    <property type="project" value="TreeGrafter"/>
</dbReference>
<dbReference type="Pfam" id="PF00561">
    <property type="entry name" value="Abhydrolase_1"/>
    <property type="match status" value="1"/>
</dbReference>
<dbReference type="PANTHER" id="PTHR12277">
    <property type="entry name" value="ALPHA/BETA HYDROLASE DOMAIN-CONTAINING PROTEIN"/>
    <property type="match status" value="1"/>
</dbReference>
<sequence>MTTFKIFLDCMFTGNLYKYNTDDPEERLYQPSTIEYYSDQVINSFYIIWKFGIYSYYTSPALVGFLYKGGYFEPEGLVTLSKLVTTAGVILVTSYCLRSYCRANNGNYVRYMNTLKTAQNKLTSNGKKDLMKYDFDFKSWPVEYKCTQNAREVGRCIPKTPSYDNFLQFLWQIPYKVMAYFAIHTFGIRLIYPGIVGILQILLGQGLRQGRTKLIVQYQGERFKIETADNNHIDTMFVDKRNASPNGKTLVICCEGNAGFYEIGIMTTPIESGYSTLGWNHPGFANSTGRPYPSQEQNAMHALMQFAENKLGFKREEIILFGWSIGGYPASWAAMNYPEIKGIVLDATFDDVLPLACNVMPKWLEPIVKIAIRDHVDLNVVEQLIRYPGPILLIRRSEDEVICTRPNDISSNRINNLLMRLLCHRFPCIFDDARRNLLLEYFCGAQAEQEQYLTQFNIDDRLCYAKLQTYISENSKNYPMSIGEDWADLEKTRMALFLAKNYMIDFKATHCVPLPPELFKRPWDVTVENDFVHL</sequence>
<dbReference type="Pfam" id="PF22990">
    <property type="entry name" value="ABHD16_N"/>
    <property type="match status" value="1"/>
</dbReference>
<evidence type="ECO:0000313" key="3">
    <source>
        <dbReference type="EMBL" id="CAG9862159.1"/>
    </source>
</evidence>
<dbReference type="SUPFAM" id="SSF53474">
    <property type="entry name" value="alpha/beta-Hydrolases"/>
    <property type="match status" value="1"/>
</dbReference>
<organism evidence="3 4">
    <name type="scientific">Phyllotreta striolata</name>
    <name type="common">Striped flea beetle</name>
    <name type="synonym">Crioceris striolata</name>
    <dbReference type="NCBI Taxonomy" id="444603"/>
    <lineage>
        <taxon>Eukaryota</taxon>
        <taxon>Metazoa</taxon>
        <taxon>Ecdysozoa</taxon>
        <taxon>Arthropoda</taxon>
        <taxon>Hexapoda</taxon>
        <taxon>Insecta</taxon>
        <taxon>Pterygota</taxon>
        <taxon>Neoptera</taxon>
        <taxon>Endopterygota</taxon>
        <taxon>Coleoptera</taxon>
        <taxon>Polyphaga</taxon>
        <taxon>Cucujiformia</taxon>
        <taxon>Chrysomeloidea</taxon>
        <taxon>Chrysomelidae</taxon>
        <taxon>Galerucinae</taxon>
        <taxon>Alticini</taxon>
        <taxon>Phyllotreta</taxon>
    </lineage>
</organism>
<evidence type="ECO:0000259" key="1">
    <source>
        <dbReference type="Pfam" id="PF00561"/>
    </source>
</evidence>
<feature type="domain" description="Phosphatidylserine Lipase ABHD16 N-terminal" evidence="2">
    <location>
        <begin position="7"/>
        <end position="136"/>
    </location>
</feature>
<dbReference type="GO" id="GO:0047372">
    <property type="term" value="F:monoacylglycerol lipase activity"/>
    <property type="evidence" value="ECO:0007669"/>
    <property type="project" value="TreeGrafter"/>
</dbReference>
<dbReference type="InterPro" id="IPR029058">
    <property type="entry name" value="AB_hydrolase_fold"/>
</dbReference>
<dbReference type="OrthoDB" id="6412627at2759"/>
<name>A0A9N9XS22_PHYSR</name>
<dbReference type="GO" id="GO:0004620">
    <property type="term" value="F:phospholipase activity"/>
    <property type="evidence" value="ECO:0007669"/>
    <property type="project" value="TreeGrafter"/>
</dbReference>
<evidence type="ECO:0000313" key="4">
    <source>
        <dbReference type="Proteomes" id="UP001153712"/>
    </source>
</evidence>
<keyword evidence="4" id="KW-1185">Reference proteome</keyword>
<dbReference type="AlphaFoldDB" id="A0A9N9XS22"/>